<dbReference type="PANTHER" id="PTHR43072">
    <property type="entry name" value="N-ACETYLTRANSFERASE"/>
    <property type="match status" value="1"/>
</dbReference>
<dbReference type="EMBL" id="CP036259">
    <property type="protein sequence ID" value="QDR81169.1"/>
    <property type="molecule type" value="Genomic_DNA"/>
</dbReference>
<keyword evidence="2 6" id="KW-0012">Acyltransferase</keyword>
<keyword evidence="1 6" id="KW-0808">Transferase</keyword>
<dbReference type="EC" id="2.3.1.-" evidence="6"/>
<dbReference type="FunFam" id="3.40.630.30:FF:000026">
    <property type="entry name" value="Phosphinothricin acetyltransferase"/>
    <property type="match status" value="1"/>
</dbReference>
<dbReference type="PANTHER" id="PTHR43072:SF23">
    <property type="entry name" value="UPF0039 PROTEIN C11D3.02C"/>
    <property type="match status" value="1"/>
</dbReference>
<dbReference type="InterPro" id="IPR016181">
    <property type="entry name" value="Acyl_CoA_acyltransferase"/>
</dbReference>
<dbReference type="AlphaFoldDB" id="A0A517DUY7"/>
<dbReference type="Pfam" id="PF00583">
    <property type="entry name" value="Acetyltransf_1"/>
    <property type="match status" value="1"/>
</dbReference>
<comment type="catalytic activity">
    <reaction evidence="4">
        <text>L-methionine sulfone + acetyl-CoA = N-acetyl-L-methionine sulfone + CoA + H(+)</text>
        <dbReference type="Rhea" id="RHEA:47656"/>
        <dbReference type="ChEBI" id="CHEBI:15378"/>
        <dbReference type="ChEBI" id="CHEBI:57287"/>
        <dbReference type="ChEBI" id="CHEBI:57288"/>
        <dbReference type="ChEBI" id="CHEBI:87824"/>
        <dbReference type="ChEBI" id="CHEBI:87825"/>
    </reaction>
</comment>
<evidence type="ECO:0000256" key="1">
    <source>
        <dbReference type="ARBA" id="ARBA00022679"/>
    </source>
</evidence>
<dbReference type="InterPro" id="IPR000182">
    <property type="entry name" value="GNAT_dom"/>
</dbReference>
<dbReference type="GO" id="GO:0016747">
    <property type="term" value="F:acyltransferase activity, transferring groups other than amino-acyl groups"/>
    <property type="evidence" value="ECO:0007669"/>
    <property type="project" value="InterPro"/>
</dbReference>
<organism evidence="6 7">
    <name type="scientific">Sporomusa termitida</name>
    <dbReference type="NCBI Taxonomy" id="2377"/>
    <lineage>
        <taxon>Bacteria</taxon>
        <taxon>Bacillati</taxon>
        <taxon>Bacillota</taxon>
        <taxon>Negativicutes</taxon>
        <taxon>Selenomonadales</taxon>
        <taxon>Sporomusaceae</taxon>
        <taxon>Sporomusa</taxon>
    </lineage>
</organism>
<dbReference type="KEGG" id="sted:SPTER_25420"/>
<evidence type="ECO:0000313" key="6">
    <source>
        <dbReference type="EMBL" id="QDR81169.1"/>
    </source>
</evidence>
<dbReference type="Proteomes" id="UP000320776">
    <property type="component" value="Chromosome"/>
</dbReference>
<evidence type="ECO:0000256" key="2">
    <source>
        <dbReference type="ARBA" id="ARBA00023315"/>
    </source>
</evidence>
<proteinExistence type="predicted"/>
<dbReference type="SUPFAM" id="SSF55729">
    <property type="entry name" value="Acyl-CoA N-acyltransferases (Nat)"/>
    <property type="match status" value="1"/>
</dbReference>
<evidence type="ECO:0000259" key="5">
    <source>
        <dbReference type="PROSITE" id="PS51186"/>
    </source>
</evidence>
<sequence length="170" mass="19025">MIRSAGPGDLAAIQEIYNEAIINTTAVYDYKPYTMAARTLWYEDKVNAGLPVLVYEEGNLVVGFATFGPFRAKPAYKYTIEHSVYVHNKHRGKHIGTILMQELIKLANAQGYATMVAGIDASNLGSRTMHEKMGFCFSGTIHKAGYKFGRWLDLSFYQYKLAGPDKPTEE</sequence>
<dbReference type="PROSITE" id="PS51186">
    <property type="entry name" value="GNAT"/>
    <property type="match status" value="1"/>
</dbReference>
<feature type="domain" description="N-acetyltransferase" evidence="5">
    <location>
        <begin position="1"/>
        <end position="157"/>
    </location>
</feature>
<keyword evidence="7" id="KW-1185">Reference proteome</keyword>
<reference evidence="6 7" key="1">
    <citation type="submission" date="2019-02" db="EMBL/GenBank/DDBJ databases">
        <title>Closed genome of Sporomusa termitida DSM 4440.</title>
        <authorList>
            <person name="Poehlein A."/>
            <person name="Daniel R."/>
        </authorList>
    </citation>
    <scope>NUCLEOTIDE SEQUENCE [LARGE SCALE GENOMIC DNA]</scope>
    <source>
        <strain evidence="6 7">DSM 4440</strain>
    </source>
</reference>
<comment type="catalytic activity">
    <reaction evidence="3">
        <text>L-methionine sulfoximine + acetyl-CoA = N-acetyl-L-methionine sulfoximine + CoA + H(+)</text>
        <dbReference type="Rhea" id="RHEA:47660"/>
        <dbReference type="ChEBI" id="CHEBI:15378"/>
        <dbReference type="ChEBI" id="CHEBI:57287"/>
        <dbReference type="ChEBI" id="CHEBI:57288"/>
        <dbReference type="ChEBI" id="CHEBI:87826"/>
        <dbReference type="ChEBI" id="CHEBI:87827"/>
    </reaction>
</comment>
<protein>
    <submittedName>
        <fullName evidence="6">L-methionine sulfoximine/L-methionine sulfone acetyltransferase</fullName>
        <ecNumber evidence="6">2.3.1.-</ecNumber>
    </submittedName>
</protein>
<evidence type="ECO:0000256" key="3">
    <source>
        <dbReference type="ARBA" id="ARBA00050603"/>
    </source>
</evidence>
<gene>
    <name evidence="6" type="primary">yncA</name>
    <name evidence="6" type="ORF">SPTER_25420</name>
</gene>
<dbReference type="Gene3D" id="3.40.630.30">
    <property type="match status" value="1"/>
</dbReference>
<dbReference type="CDD" id="cd04301">
    <property type="entry name" value="NAT_SF"/>
    <property type="match status" value="1"/>
</dbReference>
<name>A0A517DUY7_9FIRM</name>
<dbReference type="RefSeq" id="WP_144350698.1">
    <property type="nucleotide sequence ID" value="NZ_CP036259.1"/>
</dbReference>
<evidence type="ECO:0000313" key="7">
    <source>
        <dbReference type="Proteomes" id="UP000320776"/>
    </source>
</evidence>
<dbReference type="OrthoDB" id="9798006at2"/>
<accession>A0A517DUY7</accession>
<evidence type="ECO:0000256" key="4">
    <source>
        <dbReference type="ARBA" id="ARBA00051334"/>
    </source>
</evidence>